<sequence length="884" mass="95973">MTIRRQYLIHSLRVSYLREVDDPYGPRIISLDPQSYTANPYIYTSGLADNDRWSELDFTSSPNISDDEANADSRPLGFPTARLKHTQTIMGRKSGGMGLRVNGKRASVSKRMSKSSEVENLITGNANVLLAQESVLNTTSSAPVTTTVISNVDEDIKNGPGPIDPASSSHPASVNLNVNVVEPTVPEKEAPVQKVVQFIPKFRGAAEMEARRRLRMAARRNGAPTSAPVPTQPPKPLSFDDTSSEDEATVPAVDDDSSGDDDVDSDFGGRDDDSMDDGDEFDPEFAATRPESHPVHSDSASDNSLPSLATSARPRLSPVSEGVDGSWVPVTRSTSAADGSAHKIPTTSSNRRPNPTPLPPKLSNQPSSGSGSTANSLSFTRKQIAPLRPLKSALTAILSSTSSNSSNPFAELYAAISGRGEAAATTVPVFFPHATQPRGKAMELNVRKDATVEEVIGFALWTYWEEGWEPRLDEGISDGEDGEESREIKLSAVGWILRITEDDGEVDDDFPRSALICFEHKAPDRTGKIAKFGADGYAVIEATSAQVAQNQILESKIQRRPSRTSGARKHELVKPPALNLPPYAGSGTGASSSSAVFPSSLATGNIGSFPLSTSLGPLSSHGPQMFLRVRIADTADAVHVSTTIPVSSGMYMAEVLELVCRKRKFPNPNDYALLLLDVRLFIPLDRTVASLQGKRELMLVKKSMLPQMGVDVMKAGKTTDPNGEFWEDKKDLGLTIHPFTASIFKRMSDAPEVKLSSTLDYTTAYKKYTIYRKLPMLVARQAKTLAIDGQYVHIMPSTNKAAKAVFDSGRTMSYHIKTIDCQQSNNSPHLFKLVLNRAGGDKRYYYEAETPKLAGEITQTIKTLKAALERSSTISKSRRSRQVV</sequence>
<dbReference type="GO" id="GO:0005737">
    <property type="term" value="C:cytoplasm"/>
    <property type="evidence" value="ECO:0007669"/>
    <property type="project" value="TreeGrafter"/>
</dbReference>
<organism evidence="5 6">
    <name type="scientific">Collybiopsis confluens</name>
    <dbReference type="NCBI Taxonomy" id="2823264"/>
    <lineage>
        <taxon>Eukaryota</taxon>
        <taxon>Fungi</taxon>
        <taxon>Dikarya</taxon>
        <taxon>Basidiomycota</taxon>
        <taxon>Agaricomycotina</taxon>
        <taxon>Agaricomycetes</taxon>
        <taxon>Agaricomycetidae</taxon>
        <taxon>Agaricales</taxon>
        <taxon>Marasmiineae</taxon>
        <taxon>Omphalotaceae</taxon>
        <taxon>Collybiopsis</taxon>
    </lineage>
</organism>
<dbReference type="PANTHER" id="PTHR13335">
    <property type="entry name" value="TARGET OF RAPAMYCIN COMPLEX 2 SUBUNIT MAPKAP1"/>
    <property type="match status" value="1"/>
</dbReference>
<evidence type="ECO:0000256" key="1">
    <source>
        <dbReference type="ARBA" id="ARBA00009407"/>
    </source>
</evidence>
<feature type="region of interest" description="Disordered" evidence="2">
    <location>
        <begin position="92"/>
        <end position="112"/>
    </location>
</feature>
<comment type="caution">
    <text evidence="5">The sequence shown here is derived from an EMBL/GenBank/DDBJ whole genome shotgun (WGS) entry which is preliminary data.</text>
</comment>
<feature type="region of interest" description="Disordered" evidence="2">
    <location>
        <begin position="219"/>
        <end position="376"/>
    </location>
</feature>
<evidence type="ECO:0000256" key="2">
    <source>
        <dbReference type="SAM" id="MobiDB-lite"/>
    </source>
</evidence>
<dbReference type="GO" id="GO:0031932">
    <property type="term" value="C:TORC2 complex"/>
    <property type="evidence" value="ECO:0007669"/>
    <property type="project" value="InterPro"/>
</dbReference>
<dbReference type="OrthoDB" id="241990at2759"/>
<evidence type="ECO:0008006" key="7">
    <source>
        <dbReference type="Google" id="ProtNLM"/>
    </source>
</evidence>
<dbReference type="AlphaFoldDB" id="A0A8H5GH86"/>
<name>A0A8H5GH86_9AGAR</name>
<dbReference type="InterPro" id="IPR031567">
    <property type="entry name" value="CRIM_dom"/>
</dbReference>
<gene>
    <name evidence="5" type="ORF">D9757_012495</name>
</gene>
<proteinExistence type="inferred from homology"/>
<dbReference type="Pfam" id="PF16979">
    <property type="entry name" value="SIN1_PH"/>
    <property type="match status" value="1"/>
</dbReference>
<feature type="compositionally biased region" description="Polar residues" evidence="2">
    <location>
        <begin position="298"/>
        <end position="310"/>
    </location>
</feature>
<evidence type="ECO:0000259" key="4">
    <source>
        <dbReference type="Pfam" id="PF16979"/>
    </source>
</evidence>
<dbReference type="Pfam" id="PF16978">
    <property type="entry name" value="CRIM"/>
    <property type="match status" value="1"/>
</dbReference>
<feature type="compositionally biased region" description="Acidic residues" evidence="2">
    <location>
        <begin position="242"/>
        <end position="265"/>
    </location>
</feature>
<dbReference type="InterPro" id="IPR031313">
    <property type="entry name" value="Sin1_PH_dom"/>
</dbReference>
<feature type="domain" description="CRIM" evidence="3">
    <location>
        <begin position="391"/>
        <end position="551"/>
    </location>
</feature>
<feature type="domain" description="SIN1-type PH" evidence="4">
    <location>
        <begin position="764"/>
        <end position="864"/>
    </location>
</feature>
<accession>A0A8H5GH86</accession>
<feature type="compositionally biased region" description="Acidic residues" evidence="2">
    <location>
        <begin position="273"/>
        <end position="283"/>
    </location>
</feature>
<evidence type="ECO:0000259" key="3">
    <source>
        <dbReference type="Pfam" id="PF16978"/>
    </source>
</evidence>
<evidence type="ECO:0000313" key="5">
    <source>
        <dbReference type="EMBL" id="KAF5364725.1"/>
    </source>
</evidence>
<keyword evidence="6" id="KW-1185">Reference proteome</keyword>
<protein>
    <recommendedName>
        <fullName evidence="7">Stress-activated map kinase-interacting protein 1</fullName>
    </recommendedName>
</protein>
<dbReference type="PANTHER" id="PTHR13335:SF1">
    <property type="entry name" value="TARGET OF RAPAMYCIN COMPLEX 2 SUBUNIT MAPKAP1"/>
    <property type="match status" value="1"/>
</dbReference>
<dbReference type="Gene3D" id="2.30.29.30">
    <property type="entry name" value="Pleckstrin-homology domain (PH domain)/Phosphotyrosine-binding domain (PTB)"/>
    <property type="match status" value="1"/>
</dbReference>
<evidence type="ECO:0000313" key="6">
    <source>
        <dbReference type="Proteomes" id="UP000518752"/>
    </source>
</evidence>
<comment type="similarity">
    <text evidence="1">Belongs to the SIN1 family.</text>
</comment>
<dbReference type="EMBL" id="JAACJN010000182">
    <property type="protein sequence ID" value="KAF5364725.1"/>
    <property type="molecule type" value="Genomic_DNA"/>
</dbReference>
<dbReference type="GO" id="GO:0005886">
    <property type="term" value="C:plasma membrane"/>
    <property type="evidence" value="ECO:0007669"/>
    <property type="project" value="TreeGrafter"/>
</dbReference>
<dbReference type="InterPro" id="IPR011993">
    <property type="entry name" value="PH-like_dom_sf"/>
</dbReference>
<dbReference type="InterPro" id="IPR008828">
    <property type="entry name" value="Sin1/Avo1"/>
</dbReference>
<dbReference type="GO" id="GO:0038203">
    <property type="term" value="P:TORC2 signaling"/>
    <property type="evidence" value="ECO:0007669"/>
    <property type="project" value="TreeGrafter"/>
</dbReference>
<dbReference type="Proteomes" id="UP000518752">
    <property type="component" value="Unassembled WGS sequence"/>
</dbReference>
<reference evidence="5 6" key="1">
    <citation type="journal article" date="2020" name="ISME J.">
        <title>Uncovering the hidden diversity of litter-decomposition mechanisms in mushroom-forming fungi.</title>
        <authorList>
            <person name="Floudas D."/>
            <person name="Bentzer J."/>
            <person name="Ahren D."/>
            <person name="Johansson T."/>
            <person name="Persson P."/>
            <person name="Tunlid A."/>
        </authorList>
    </citation>
    <scope>NUCLEOTIDE SEQUENCE [LARGE SCALE GENOMIC DNA]</scope>
    <source>
        <strain evidence="5 6">CBS 406.79</strain>
    </source>
</reference>
<dbReference type="GO" id="GO:0005546">
    <property type="term" value="F:phosphatidylinositol-4,5-bisphosphate binding"/>
    <property type="evidence" value="ECO:0007669"/>
    <property type="project" value="TreeGrafter"/>
</dbReference>